<name>A0A841M0J9_9HYPH</name>
<dbReference type="Gene3D" id="1.10.10.10">
    <property type="entry name" value="Winged helix-like DNA-binding domain superfamily/Winged helix DNA-binding domain"/>
    <property type="match status" value="1"/>
</dbReference>
<dbReference type="InterPro" id="IPR036388">
    <property type="entry name" value="WH-like_DNA-bd_sf"/>
</dbReference>
<dbReference type="PANTHER" id="PTHR30363">
    <property type="entry name" value="HTH-TYPE TRANSCRIPTIONAL REGULATOR SRLR-RELATED"/>
    <property type="match status" value="1"/>
</dbReference>
<dbReference type="InterPro" id="IPR050313">
    <property type="entry name" value="Carb_Metab_HTH_regulators"/>
</dbReference>
<gene>
    <name evidence="5" type="ORF">FHS77_002864</name>
</gene>
<feature type="domain" description="HTH deoR-type" evidence="4">
    <location>
        <begin position="5"/>
        <end position="60"/>
    </location>
</feature>
<dbReference type="SMART" id="SM01134">
    <property type="entry name" value="DeoRC"/>
    <property type="match status" value="1"/>
</dbReference>
<accession>A0A841M0J9</accession>
<evidence type="ECO:0000256" key="1">
    <source>
        <dbReference type="ARBA" id="ARBA00023015"/>
    </source>
</evidence>
<dbReference type="Proteomes" id="UP000555393">
    <property type="component" value="Unassembled WGS sequence"/>
</dbReference>
<keyword evidence="6" id="KW-1185">Reference proteome</keyword>
<evidence type="ECO:0000313" key="6">
    <source>
        <dbReference type="Proteomes" id="UP000555393"/>
    </source>
</evidence>
<evidence type="ECO:0000313" key="5">
    <source>
        <dbReference type="EMBL" id="MBB6262292.1"/>
    </source>
</evidence>
<evidence type="ECO:0000256" key="2">
    <source>
        <dbReference type="ARBA" id="ARBA00023125"/>
    </source>
</evidence>
<dbReference type="PRINTS" id="PR00037">
    <property type="entry name" value="HTHLACR"/>
</dbReference>
<dbReference type="GO" id="GO:0003700">
    <property type="term" value="F:DNA-binding transcription factor activity"/>
    <property type="evidence" value="ECO:0007669"/>
    <property type="project" value="InterPro"/>
</dbReference>
<dbReference type="InterPro" id="IPR001034">
    <property type="entry name" value="DeoR_HTH"/>
</dbReference>
<dbReference type="AlphaFoldDB" id="A0A841M0J9"/>
<dbReference type="PROSITE" id="PS00894">
    <property type="entry name" value="HTH_DEOR_1"/>
    <property type="match status" value="1"/>
</dbReference>
<evidence type="ECO:0000256" key="3">
    <source>
        <dbReference type="ARBA" id="ARBA00023163"/>
    </source>
</evidence>
<dbReference type="EMBL" id="JACIIU010000022">
    <property type="protein sequence ID" value="MBB6262292.1"/>
    <property type="molecule type" value="Genomic_DNA"/>
</dbReference>
<evidence type="ECO:0000259" key="4">
    <source>
        <dbReference type="PROSITE" id="PS51000"/>
    </source>
</evidence>
<dbReference type="Gene3D" id="3.40.50.1360">
    <property type="match status" value="1"/>
</dbReference>
<keyword evidence="3" id="KW-0804">Transcription</keyword>
<dbReference type="PROSITE" id="PS51000">
    <property type="entry name" value="HTH_DEOR_2"/>
    <property type="match status" value="1"/>
</dbReference>
<keyword evidence="1" id="KW-0805">Transcription regulation</keyword>
<dbReference type="InterPro" id="IPR018356">
    <property type="entry name" value="Tscrpt_reg_HTH_DeoR_CS"/>
</dbReference>
<dbReference type="SUPFAM" id="SSF46785">
    <property type="entry name" value="Winged helix' DNA-binding domain"/>
    <property type="match status" value="1"/>
</dbReference>
<organism evidence="5 6">
    <name type="scientific">Paenochrobactrum gallinarii</name>
    <dbReference type="NCBI Taxonomy" id="643673"/>
    <lineage>
        <taxon>Bacteria</taxon>
        <taxon>Pseudomonadati</taxon>
        <taxon>Pseudomonadota</taxon>
        <taxon>Alphaproteobacteria</taxon>
        <taxon>Hyphomicrobiales</taxon>
        <taxon>Brucellaceae</taxon>
        <taxon>Paenochrobactrum</taxon>
    </lineage>
</organism>
<dbReference type="SUPFAM" id="SSF100950">
    <property type="entry name" value="NagB/RpiA/CoA transferase-like"/>
    <property type="match status" value="1"/>
</dbReference>
<dbReference type="PANTHER" id="PTHR30363:SF44">
    <property type="entry name" value="AGA OPERON TRANSCRIPTIONAL REPRESSOR-RELATED"/>
    <property type="match status" value="1"/>
</dbReference>
<comment type="caution">
    <text evidence="5">The sequence shown here is derived from an EMBL/GenBank/DDBJ whole genome shotgun (WGS) entry which is preliminary data.</text>
</comment>
<dbReference type="Pfam" id="PF00455">
    <property type="entry name" value="DeoRC"/>
    <property type="match status" value="1"/>
</dbReference>
<dbReference type="RefSeq" id="WP_184224435.1">
    <property type="nucleotide sequence ID" value="NZ_JACIIU010000022.1"/>
</dbReference>
<dbReference type="SMART" id="SM00420">
    <property type="entry name" value="HTH_DEOR"/>
    <property type="match status" value="1"/>
</dbReference>
<protein>
    <submittedName>
        <fullName evidence="5">DeoR/GlpR family transcriptional regulator of sugar metabolism</fullName>
    </submittedName>
</protein>
<dbReference type="GO" id="GO:0003677">
    <property type="term" value="F:DNA binding"/>
    <property type="evidence" value="ECO:0007669"/>
    <property type="project" value="UniProtKB-KW"/>
</dbReference>
<reference evidence="5 6" key="1">
    <citation type="submission" date="2020-08" db="EMBL/GenBank/DDBJ databases">
        <title>Genomic Encyclopedia of Type Strains, Phase IV (KMG-IV): sequencing the most valuable type-strain genomes for metagenomic binning, comparative biology and taxonomic classification.</title>
        <authorList>
            <person name="Goeker M."/>
        </authorList>
    </citation>
    <scope>NUCLEOTIDE SEQUENCE [LARGE SCALE GENOMIC DNA]</scope>
    <source>
        <strain evidence="5 6">DSM 22336</strain>
    </source>
</reference>
<keyword evidence="2" id="KW-0238">DNA-binding</keyword>
<dbReference type="InterPro" id="IPR036390">
    <property type="entry name" value="WH_DNA-bd_sf"/>
</dbReference>
<proteinExistence type="predicted"/>
<sequence length="257" mass="28106">MLTAAEDRQIKIIELLRLENFVALRMVAEQFDVSLATIRRDLDELEAAGLLRRTHGGAVGINQVALDISHDTRAVSYPAEKQAIAKVAAEMIEDGDTVLLDAGTTSFKVAQQLSPRQNLTLISNGLDIVGELTRSEIKNLYTIGGEYTATNRSFRGPLAEEFIRQFTVDKLILNVSSIELDRGVLCTSSPANASIQRSMIAISRRVIVVADHSKFTKSSLSVIADIEDVGAIITDSAARPIISETPENLRRKFIIAD</sequence>
<dbReference type="InterPro" id="IPR014036">
    <property type="entry name" value="DeoR-like_C"/>
</dbReference>
<dbReference type="InterPro" id="IPR037171">
    <property type="entry name" value="NagB/RpiA_transferase-like"/>
</dbReference>
<dbReference type="Pfam" id="PF08220">
    <property type="entry name" value="HTH_DeoR"/>
    <property type="match status" value="1"/>
</dbReference>